<dbReference type="EMBL" id="DUZY01000007">
    <property type="protein sequence ID" value="DAD46057.1"/>
    <property type="molecule type" value="Genomic_DNA"/>
</dbReference>
<reference evidence="2 3" key="1">
    <citation type="journal article" date="2020" name="Mol. Biol. Evol.">
        <title>Distinct Expression and Methylation Patterns for Genes with Different Fates following a Single Whole-Genome Duplication in Flowering Plants.</title>
        <authorList>
            <person name="Shi T."/>
            <person name="Rahmani R.S."/>
            <person name="Gugger P.F."/>
            <person name="Wang M."/>
            <person name="Li H."/>
            <person name="Zhang Y."/>
            <person name="Li Z."/>
            <person name="Wang Q."/>
            <person name="Van de Peer Y."/>
            <person name="Marchal K."/>
            <person name="Chen J."/>
        </authorList>
    </citation>
    <scope>NUCLEOTIDE SEQUENCE [LARGE SCALE GENOMIC DNA]</scope>
    <source>
        <tissue evidence="2">Leaf</tissue>
    </source>
</reference>
<evidence type="ECO:0000313" key="2">
    <source>
        <dbReference type="EMBL" id="DAD46057.1"/>
    </source>
</evidence>
<dbReference type="Proteomes" id="UP000607653">
    <property type="component" value="Unassembled WGS sequence"/>
</dbReference>
<protein>
    <submittedName>
        <fullName evidence="2">Uncharacterized protein</fullName>
    </submittedName>
</protein>
<accession>A0A822ZMC6</accession>
<comment type="caution">
    <text evidence="2">The sequence shown here is derived from an EMBL/GenBank/DDBJ whole genome shotgun (WGS) entry which is preliminary data.</text>
</comment>
<dbReference type="AlphaFoldDB" id="A0A822ZMC6"/>
<feature type="compositionally biased region" description="Basic and acidic residues" evidence="1">
    <location>
        <begin position="1"/>
        <end position="12"/>
    </location>
</feature>
<sequence>MQKETQNMKESDENPENDYASEEALGQEYISELDDVDNTYDEPSFGKSEPLIMNSKIYKNGSGSVSTLERTREPEVFISLEEGKKPIDLLSNDTSKSDIG</sequence>
<keyword evidence="3" id="KW-1185">Reference proteome</keyword>
<evidence type="ECO:0000256" key="1">
    <source>
        <dbReference type="SAM" id="MobiDB-lite"/>
    </source>
</evidence>
<name>A0A822ZMC6_NELNU</name>
<feature type="region of interest" description="Disordered" evidence="1">
    <location>
        <begin position="1"/>
        <end position="28"/>
    </location>
</feature>
<gene>
    <name evidence="2" type="ORF">HUJ06_004287</name>
</gene>
<organism evidence="2 3">
    <name type="scientific">Nelumbo nucifera</name>
    <name type="common">Sacred lotus</name>
    <dbReference type="NCBI Taxonomy" id="4432"/>
    <lineage>
        <taxon>Eukaryota</taxon>
        <taxon>Viridiplantae</taxon>
        <taxon>Streptophyta</taxon>
        <taxon>Embryophyta</taxon>
        <taxon>Tracheophyta</taxon>
        <taxon>Spermatophyta</taxon>
        <taxon>Magnoliopsida</taxon>
        <taxon>Proteales</taxon>
        <taxon>Nelumbonaceae</taxon>
        <taxon>Nelumbo</taxon>
    </lineage>
</organism>
<evidence type="ECO:0000313" key="3">
    <source>
        <dbReference type="Proteomes" id="UP000607653"/>
    </source>
</evidence>
<proteinExistence type="predicted"/>